<dbReference type="AlphaFoldDB" id="A0A6M1SJR5"/>
<dbReference type="NCBIfam" id="TIGR01439">
    <property type="entry name" value="lp_hng_hel_AbrB"/>
    <property type="match status" value="1"/>
</dbReference>
<organism evidence="1 2">
    <name type="scientific">Devosia aurantiaca</name>
    <dbReference type="NCBI Taxonomy" id="2714858"/>
    <lineage>
        <taxon>Bacteria</taxon>
        <taxon>Pseudomonadati</taxon>
        <taxon>Pseudomonadota</taxon>
        <taxon>Alphaproteobacteria</taxon>
        <taxon>Hyphomicrobiales</taxon>
        <taxon>Devosiaceae</taxon>
        <taxon>Devosia</taxon>
    </lineage>
</organism>
<dbReference type="SUPFAM" id="SSF89447">
    <property type="entry name" value="AbrB/MazE/MraZ-like"/>
    <property type="match status" value="1"/>
</dbReference>
<name>A0A6M1SJR5_9HYPH</name>
<reference evidence="1 2" key="2">
    <citation type="submission" date="2020-03" db="EMBL/GenBank/DDBJ databases">
        <title>Devosia chinhatensis sp. nov., isolated from a hexachlorocyclohexane (HCH) dump site in India.</title>
        <authorList>
            <person name="Kumar M."/>
            <person name="Lal R."/>
        </authorList>
    </citation>
    <scope>NUCLEOTIDE SEQUENCE [LARGE SCALE GENOMIC DNA]</scope>
    <source>
        <strain evidence="1 2">H239</strain>
    </source>
</reference>
<evidence type="ECO:0000313" key="1">
    <source>
        <dbReference type="EMBL" id="NGP17458.1"/>
    </source>
</evidence>
<dbReference type="Gene3D" id="2.10.260.10">
    <property type="match status" value="1"/>
</dbReference>
<comment type="caution">
    <text evidence="1">The sequence shown here is derived from an EMBL/GenBank/DDBJ whole genome shotgun (WGS) entry which is preliminary data.</text>
</comment>
<dbReference type="InterPro" id="IPR037914">
    <property type="entry name" value="SpoVT-AbrB_sf"/>
</dbReference>
<proteinExistence type="predicted"/>
<accession>A0A6M1SJR5</accession>
<protein>
    <submittedName>
        <fullName evidence="1">AbrB family transcriptional regulator</fullName>
    </submittedName>
</protein>
<gene>
    <name evidence="1" type="ORF">G5575_07105</name>
</gene>
<dbReference type="InterPro" id="IPR007159">
    <property type="entry name" value="SpoVT-AbrB_dom"/>
</dbReference>
<evidence type="ECO:0000313" key="2">
    <source>
        <dbReference type="Proteomes" id="UP000474802"/>
    </source>
</evidence>
<sequence>MTEDGKITIPEPIRQHLGLQPGSKIDFRQLQSGEVVLVANEPKSESFFAKFLGHAGPGMSTDEVMAMTRGED</sequence>
<reference evidence="1 2" key="1">
    <citation type="submission" date="2020-02" db="EMBL/GenBank/DDBJ databases">
        <authorList>
            <person name="Khan S.A."/>
            <person name="Jeon C.O."/>
            <person name="Chun B.H."/>
        </authorList>
    </citation>
    <scope>NUCLEOTIDE SEQUENCE [LARGE SCALE GENOMIC DNA]</scope>
    <source>
        <strain evidence="1 2">H239</strain>
    </source>
</reference>
<dbReference type="Proteomes" id="UP000474802">
    <property type="component" value="Unassembled WGS sequence"/>
</dbReference>
<keyword evidence="2" id="KW-1185">Reference proteome</keyword>
<dbReference type="EMBL" id="JAALFG010000001">
    <property type="protein sequence ID" value="NGP17458.1"/>
    <property type="molecule type" value="Genomic_DNA"/>
</dbReference>
<dbReference type="GO" id="GO:0003677">
    <property type="term" value="F:DNA binding"/>
    <property type="evidence" value="ECO:0007669"/>
    <property type="project" value="InterPro"/>
</dbReference>